<evidence type="ECO:0000313" key="3">
    <source>
        <dbReference type="Proteomes" id="UP000759246"/>
    </source>
</evidence>
<proteinExistence type="predicted"/>
<evidence type="ECO:0000313" key="2">
    <source>
        <dbReference type="EMBL" id="MBF0966145.1"/>
    </source>
</evidence>
<reference evidence="2" key="1">
    <citation type="submission" date="2020-04" db="EMBL/GenBank/DDBJ databases">
        <title>Deep metagenomics examines the oral microbiome during advanced dental caries in children, revealing novel taxa and co-occurrences with host molecules.</title>
        <authorList>
            <person name="Baker J.L."/>
            <person name="Morton J.T."/>
            <person name="Dinis M."/>
            <person name="Alvarez R."/>
            <person name="Tran N.C."/>
            <person name="Knight R."/>
            <person name="Edlund A."/>
        </authorList>
    </citation>
    <scope>NUCLEOTIDE SEQUENCE</scope>
    <source>
        <strain evidence="2">JCVI_30_bin.13</strain>
    </source>
</reference>
<organism evidence="2 3">
    <name type="scientific">Actinomyces bouchesdurhonensis</name>
    <dbReference type="NCBI Taxonomy" id="1852361"/>
    <lineage>
        <taxon>Bacteria</taxon>
        <taxon>Bacillati</taxon>
        <taxon>Actinomycetota</taxon>
        <taxon>Actinomycetes</taxon>
        <taxon>Actinomycetales</taxon>
        <taxon>Actinomycetaceae</taxon>
        <taxon>Actinomyces</taxon>
    </lineage>
</organism>
<accession>A0A929WTY6</accession>
<name>A0A929WTY6_9ACTO</name>
<dbReference type="InterPro" id="IPR036876">
    <property type="entry name" value="UVR_dom_sf"/>
</dbReference>
<dbReference type="PROSITE" id="PS50151">
    <property type="entry name" value="UVR"/>
    <property type="match status" value="1"/>
</dbReference>
<protein>
    <submittedName>
        <fullName evidence="2">UvrB/UvrC motif-containing protein</fullName>
    </submittedName>
</protein>
<dbReference type="AlphaFoldDB" id="A0A929WTY6"/>
<feature type="non-terminal residue" evidence="2">
    <location>
        <position position="1"/>
    </location>
</feature>
<dbReference type="SUPFAM" id="SSF46600">
    <property type="entry name" value="C-terminal UvrC-binding domain of UvrB"/>
    <property type="match status" value="1"/>
</dbReference>
<dbReference type="InterPro" id="IPR001943">
    <property type="entry name" value="UVR_dom"/>
</dbReference>
<comment type="caution">
    <text evidence="2">The sequence shown here is derived from an EMBL/GenBank/DDBJ whole genome shotgun (WGS) entry which is preliminary data.</text>
</comment>
<dbReference type="Proteomes" id="UP000759246">
    <property type="component" value="Unassembled WGS sequence"/>
</dbReference>
<sequence>TAAQHLQFEVAARLRDEIEDLKKELRAMKRAH</sequence>
<feature type="domain" description="UVR" evidence="1">
    <location>
        <begin position="1"/>
        <end position="24"/>
    </location>
</feature>
<dbReference type="Pfam" id="PF02151">
    <property type="entry name" value="UVR"/>
    <property type="match status" value="1"/>
</dbReference>
<dbReference type="EMBL" id="JABZGF010000055">
    <property type="protein sequence ID" value="MBF0966145.1"/>
    <property type="molecule type" value="Genomic_DNA"/>
</dbReference>
<dbReference type="Gene3D" id="4.10.860.10">
    <property type="entry name" value="UVR domain"/>
    <property type="match status" value="1"/>
</dbReference>
<gene>
    <name evidence="2" type="ORF">HXK09_03090</name>
</gene>
<evidence type="ECO:0000259" key="1">
    <source>
        <dbReference type="PROSITE" id="PS50151"/>
    </source>
</evidence>